<sequence length="313" mass="34633">MNLSLRQLTTFREVMRLGTISEAARSVGRTQPAVSSMMHTLEEELGFALFVREKGRLTATPEAFFFLDECDEILERVERSKRTLRRISTLQSGRLRIGCHPAASSVFVPRLLTGFLADKPSLEVSLITHSSEMIEDLVASLQFDIGFTETPESRSALQQSDFDLECVCLMKSNHPAAQGTTVTPEMLDGEPMAVLFDAHKTAVQTRAVFQAAGCRLNTRFELRTFASGLEFVEAGLCVMVCDMITAYSQVLNSPRAECLAIRRFRPRISNSVSILTPSYATCSLAADAFIAELEKGVVTMKHHIDEVLGLQDS</sequence>
<dbReference type="InterPro" id="IPR005119">
    <property type="entry name" value="LysR_subst-bd"/>
</dbReference>
<dbReference type="SUPFAM" id="SSF46785">
    <property type="entry name" value="Winged helix' DNA-binding domain"/>
    <property type="match status" value="1"/>
</dbReference>
<dbReference type="Pfam" id="PF00126">
    <property type="entry name" value="HTH_1"/>
    <property type="match status" value="1"/>
</dbReference>
<comment type="similarity">
    <text evidence="1">Belongs to the LysR transcriptional regulatory family.</text>
</comment>
<protein>
    <submittedName>
        <fullName evidence="6">LysR family transcriptional regulator</fullName>
    </submittedName>
</protein>
<accession>A0A2Z2H7C1</accession>
<dbReference type="PANTHER" id="PTHR30427">
    <property type="entry name" value="TRANSCRIPTIONAL ACTIVATOR PROTEIN LYSR"/>
    <property type="match status" value="1"/>
</dbReference>
<evidence type="ECO:0000256" key="3">
    <source>
        <dbReference type="ARBA" id="ARBA00023125"/>
    </source>
</evidence>
<dbReference type="PRINTS" id="PR00039">
    <property type="entry name" value="HTHLYSR"/>
</dbReference>
<dbReference type="InterPro" id="IPR000847">
    <property type="entry name" value="LysR_HTH_N"/>
</dbReference>
<keyword evidence="2" id="KW-0805">Transcription regulation</keyword>
<dbReference type="InterPro" id="IPR036390">
    <property type="entry name" value="WH_DNA-bd_sf"/>
</dbReference>
<dbReference type="PROSITE" id="PS50931">
    <property type="entry name" value="HTH_LYSR"/>
    <property type="match status" value="1"/>
</dbReference>
<dbReference type="OrthoDB" id="6624490at2"/>
<dbReference type="AlphaFoldDB" id="A0A2Z2H7C1"/>
<dbReference type="Gene3D" id="1.10.10.10">
    <property type="entry name" value="Winged helix-like DNA-binding domain superfamily/Winged helix DNA-binding domain"/>
    <property type="match status" value="1"/>
</dbReference>
<dbReference type="Gene3D" id="3.40.190.290">
    <property type="match status" value="1"/>
</dbReference>
<evidence type="ECO:0000256" key="4">
    <source>
        <dbReference type="ARBA" id="ARBA00023163"/>
    </source>
</evidence>
<name>A0A2Z2H7C1_9GAMM</name>
<keyword evidence="3" id="KW-0238">DNA-binding</keyword>
<evidence type="ECO:0000256" key="2">
    <source>
        <dbReference type="ARBA" id="ARBA00023015"/>
    </source>
</evidence>
<dbReference type="EMBL" id="CP021323">
    <property type="protein sequence ID" value="ARS53363.1"/>
    <property type="molecule type" value="Genomic_DNA"/>
</dbReference>
<gene>
    <name evidence="6" type="ORF">B9G99_11250</name>
</gene>
<dbReference type="PANTHER" id="PTHR30427:SF1">
    <property type="entry name" value="TRANSCRIPTIONAL ACTIVATOR PROTEIN LYSR"/>
    <property type="match status" value="1"/>
</dbReference>
<feature type="domain" description="HTH lysR-type" evidence="5">
    <location>
        <begin position="3"/>
        <end position="60"/>
    </location>
</feature>
<evidence type="ECO:0000313" key="7">
    <source>
        <dbReference type="Proteomes" id="UP000250025"/>
    </source>
</evidence>
<dbReference type="InterPro" id="IPR036388">
    <property type="entry name" value="WH-like_DNA-bd_sf"/>
</dbReference>
<dbReference type="GO" id="GO:0043565">
    <property type="term" value="F:sequence-specific DNA binding"/>
    <property type="evidence" value="ECO:0007669"/>
    <property type="project" value="TreeGrafter"/>
</dbReference>
<dbReference type="Proteomes" id="UP000250025">
    <property type="component" value="Chromosome"/>
</dbReference>
<dbReference type="SUPFAM" id="SSF53850">
    <property type="entry name" value="Periplasmic binding protein-like II"/>
    <property type="match status" value="1"/>
</dbReference>
<dbReference type="KEGG" id="kus:B9G99_11250"/>
<keyword evidence="7" id="KW-1185">Reference proteome</keyword>
<evidence type="ECO:0000313" key="6">
    <source>
        <dbReference type="EMBL" id="ARS53363.1"/>
    </source>
</evidence>
<evidence type="ECO:0000256" key="1">
    <source>
        <dbReference type="ARBA" id="ARBA00009437"/>
    </source>
</evidence>
<dbReference type="Pfam" id="PF03466">
    <property type="entry name" value="LysR_substrate"/>
    <property type="match status" value="1"/>
</dbReference>
<keyword evidence="4" id="KW-0804">Transcription</keyword>
<organism evidence="6 7">
    <name type="scientific">Kushneria konosiri</name>
    <dbReference type="NCBI Taxonomy" id="698828"/>
    <lineage>
        <taxon>Bacteria</taxon>
        <taxon>Pseudomonadati</taxon>
        <taxon>Pseudomonadota</taxon>
        <taxon>Gammaproteobacteria</taxon>
        <taxon>Oceanospirillales</taxon>
        <taxon>Halomonadaceae</taxon>
        <taxon>Kushneria</taxon>
    </lineage>
</organism>
<evidence type="ECO:0000259" key="5">
    <source>
        <dbReference type="PROSITE" id="PS50931"/>
    </source>
</evidence>
<reference evidence="6 7" key="1">
    <citation type="journal article" date="2017" name="Int. J. Syst. Evol. Microbiol.">
        <title>Kushneria konosiri sp. nov., isolated from the Korean salt-fermented seafood Daemi-jeot.</title>
        <authorList>
            <person name="Yun J.H."/>
            <person name="Park S.K."/>
            <person name="Lee J.Y."/>
            <person name="Jung M.J."/>
            <person name="Bae J.W."/>
        </authorList>
    </citation>
    <scope>NUCLEOTIDE SEQUENCE [LARGE SCALE GENOMIC DNA]</scope>
    <source>
        <strain evidence="6 7">X49</strain>
    </source>
</reference>
<dbReference type="GO" id="GO:0003700">
    <property type="term" value="F:DNA-binding transcription factor activity"/>
    <property type="evidence" value="ECO:0007669"/>
    <property type="project" value="InterPro"/>
</dbReference>
<dbReference type="GO" id="GO:0010628">
    <property type="term" value="P:positive regulation of gene expression"/>
    <property type="evidence" value="ECO:0007669"/>
    <property type="project" value="TreeGrafter"/>
</dbReference>
<proteinExistence type="inferred from homology"/>
<dbReference type="RefSeq" id="WP_086622241.1">
    <property type="nucleotide sequence ID" value="NZ_CP021323.1"/>
</dbReference>